<keyword evidence="1" id="KW-1133">Transmembrane helix</keyword>
<name>A0A645H5H2_9ZZZZ</name>
<dbReference type="InterPro" id="IPR008523">
    <property type="entry name" value="DUF805"/>
</dbReference>
<evidence type="ECO:0000313" key="2">
    <source>
        <dbReference type="EMBL" id="MPN34257.1"/>
    </source>
</evidence>
<keyword evidence="1" id="KW-0472">Membrane</keyword>
<dbReference type="PANTHER" id="PTHR34980">
    <property type="entry name" value="INNER MEMBRANE PROTEIN-RELATED-RELATED"/>
    <property type="match status" value="1"/>
</dbReference>
<dbReference type="EMBL" id="VSSQ01087193">
    <property type="protein sequence ID" value="MPN34257.1"/>
    <property type="molecule type" value="Genomic_DNA"/>
</dbReference>
<dbReference type="AlphaFoldDB" id="A0A645H5H2"/>
<proteinExistence type="predicted"/>
<protein>
    <submittedName>
        <fullName evidence="2">Inner membrane protein YhaI</fullName>
    </submittedName>
</protein>
<dbReference type="GO" id="GO:0005886">
    <property type="term" value="C:plasma membrane"/>
    <property type="evidence" value="ECO:0007669"/>
    <property type="project" value="TreeGrafter"/>
</dbReference>
<feature type="transmembrane region" description="Helical" evidence="1">
    <location>
        <begin position="74"/>
        <end position="95"/>
    </location>
</feature>
<evidence type="ECO:0000256" key="1">
    <source>
        <dbReference type="SAM" id="Phobius"/>
    </source>
</evidence>
<comment type="caution">
    <text evidence="2">The sequence shown here is derived from an EMBL/GenBank/DDBJ whole genome shotgun (WGS) entry which is preliminary data.</text>
</comment>
<sequence>MEEIVKFFNFKGRINRGPYFMYSLLLGSINLGLSMLEFYDNLVLLYIMEVISIILLIANLSLTAKRFHDLDRPGWHILLGIIPIYNVYLCFILLFKKGTDGENQYGSNPIVLNAA</sequence>
<feature type="transmembrane region" description="Helical" evidence="1">
    <location>
        <begin position="19"/>
        <end position="36"/>
    </location>
</feature>
<gene>
    <name evidence="2" type="primary">yhaI_5</name>
    <name evidence="2" type="ORF">SDC9_181750</name>
</gene>
<keyword evidence="1" id="KW-0812">Transmembrane</keyword>
<dbReference type="Pfam" id="PF05656">
    <property type="entry name" value="DUF805"/>
    <property type="match status" value="1"/>
</dbReference>
<accession>A0A645H5H2</accession>
<reference evidence="2" key="1">
    <citation type="submission" date="2019-08" db="EMBL/GenBank/DDBJ databases">
        <authorList>
            <person name="Kucharzyk K."/>
            <person name="Murdoch R.W."/>
            <person name="Higgins S."/>
            <person name="Loffler F."/>
        </authorList>
    </citation>
    <scope>NUCLEOTIDE SEQUENCE</scope>
</reference>
<organism evidence="2">
    <name type="scientific">bioreactor metagenome</name>
    <dbReference type="NCBI Taxonomy" id="1076179"/>
    <lineage>
        <taxon>unclassified sequences</taxon>
        <taxon>metagenomes</taxon>
        <taxon>ecological metagenomes</taxon>
    </lineage>
</organism>
<feature type="transmembrane region" description="Helical" evidence="1">
    <location>
        <begin position="42"/>
        <end position="62"/>
    </location>
</feature>